<organism evidence="4 5">
    <name type="scientific">Musa troglodytarum</name>
    <name type="common">fe'i banana</name>
    <dbReference type="NCBI Taxonomy" id="320322"/>
    <lineage>
        <taxon>Eukaryota</taxon>
        <taxon>Viridiplantae</taxon>
        <taxon>Streptophyta</taxon>
        <taxon>Embryophyta</taxon>
        <taxon>Tracheophyta</taxon>
        <taxon>Spermatophyta</taxon>
        <taxon>Magnoliopsida</taxon>
        <taxon>Liliopsida</taxon>
        <taxon>Zingiberales</taxon>
        <taxon>Musaceae</taxon>
        <taxon>Musa</taxon>
    </lineage>
</organism>
<dbReference type="EMBL" id="CP097504">
    <property type="protein sequence ID" value="URD87616.1"/>
    <property type="molecule type" value="Genomic_DNA"/>
</dbReference>
<dbReference type="AlphaFoldDB" id="A0A9E7JNY8"/>
<dbReference type="OrthoDB" id="10259133at2759"/>
<sequence>MVAVEVRTSSGMFLAKRQFAWKLSWDRRREGIHVRSFDKPEKQRTREECVDDNVLCPQWAADGVCEKNPPYMVRSNDSPRFCRKSCHVCSSL</sequence>
<reference evidence="4" key="1">
    <citation type="submission" date="2022-05" db="EMBL/GenBank/DDBJ databases">
        <title>The Musa troglodytarum L. genome provides insights into the mechanism of non-climacteric behaviour and enrichment of carotenoids.</title>
        <authorList>
            <person name="Wang J."/>
        </authorList>
    </citation>
    <scope>NUCLEOTIDE SEQUENCE</scope>
    <source>
        <tissue evidence="4">Leaf</tissue>
    </source>
</reference>
<evidence type="ECO:0000313" key="5">
    <source>
        <dbReference type="Proteomes" id="UP001055439"/>
    </source>
</evidence>
<dbReference type="EC" id="1.14.11.2" evidence="2"/>
<dbReference type="Pfam" id="PF01549">
    <property type="entry name" value="ShK"/>
    <property type="match status" value="1"/>
</dbReference>
<evidence type="ECO:0000256" key="2">
    <source>
        <dbReference type="ARBA" id="ARBA00012269"/>
    </source>
</evidence>
<proteinExistence type="inferred from homology"/>
<evidence type="ECO:0000259" key="3">
    <source>
        <dbReference type="SMART" id="SM00254"/>
    </source>
</evidence>
<name>A0A9E7JNY8_9LILI</name>
<evidence type="ECO:0000256" key="1">
    <source>
        <dbReference type="ARBA" id="ARBA00006511"/>
    </source>
</evidence>
<protein>
    <recommendedName>
        <fullName evidence="2">procollagen-proline 4-dioxygenase</fullName>
        <ecNumber evidence="2">1.14.11.2</ecNumber>
    </recommendedName>
</protein>
<dbReference type="InterPro" id="IPR003582">
    <property type="entry name" value="ShKT_dom"/>
</dbReference>
<comment type="similarity">
    <text evidence="1">Belongs to the P4HA family.</text>
</comment>
<evidence type="ECO:0000313" key="4">
    <source>
        <dbReference type="EMBL" id="URD87616.1"/>
    </source>
</evidence>
<dbReference type="Proteomes" id="UP001055439">
    <property type="component" value="Chromosome 2"/>
</dbReference>
<gene>
    <name evidence="4" type="ORF">MUK42_18855</name>
</gene>
<feature type="domain" description="ShKT" evidence="3">
    <location>
        <begin position="48"/>
        <end position="90"/>
    </location>
</feature>
<dbReference type="SMART" id="SM00254">
    <property type="entry name" value="ShKT"/>
    <property type="match status" value="1"/>
</dbReference>
<dbReference type="GO" id="GO:0004656">
    <property type="term" value="F:procollagen-proline 4-dioxygenase activity"/>
    <property type="evidence" value="ECO:0007669"/>
    <property type="project" value="UniProtKB-EC"/>
</dbReference>
<keyword evidence="5" id="KW-1185">Reference proteome</keyword>
<accession>A0A9E7JNY8</accession>